<dbReference type="EMBL" id="JROU02002032">
    <property type="protein sequence ID" value="OEH74477.1"/>
    <property type="molecule type" value="Genomic_DNA"/>
</dbReference>
<name>A0A1D3CTE8_9EIME</name>
<comment type="caution">
    <text evidence="2">The sequence shown here is derived from an EMBL/GenBank/DDBJ whole genome shotgun (WGS) entry which is preliminary data.</text>
</comment>
<accession>A0A1D3CTE8</accession>
<protein>
    <submittedName>
        <fullName evidence="2">Uncharacterized protein</fullName>
    </submittedName>
</protein>
<sequence length="181" mass="19783">MRVCCRCAVKEDSAAKSEWQTKPFSLRREVLGSVSFIAGTISSAVYPPPTPPCMSLLHAHTSAPSFPATPLHSMQDWLQSLLPLAYSQRHQTRSRFMGQSSAFFEKRFFSPSPSSSYITRMGRKRSLTALDSEDVYARFARQQLSAAARPLPCREAAGWGVRPSAPPTAKAETTDAAAATA</sequence>
<feature type="compositionally biased region" description="Low complexity" evidence="1">
    <location>
        <begin position="167"/>
        <end position="181"/>
    </location>
</feature>
<evidence type="ECO:0000256" key="1">
    <source>
        <dbReference type="SAM" id="MobiDB-lite"/>
    </source>
</evidence>
<evidence type="ECO:0000313" key="3">
    <source>
        <dbReference type="Proteomes" id="UP000095192"/>
    </source>
</evidence>
<proteinExistence type="predicted"/>
<evidence type="ECO:0000313" key="2">
    <source>
        <dbReference type="EMBL" id="OEH74477.1"/>
    </source>
</evidence>
<dbReference type="InParanoid" id="A0A1D3CTE8"/>
<keyword evidence="3" id="KW-1185">Reference proteome</keyword>
<reference evidence="2 3" key="1">
    <citation type="journal article" date="2016" name="BMC Genomics">
        <title>Comparative genomics reveals Cyclospora cayetanensis possesses coccidia-like metabolism and invasion components but unique surface antigens.</title>
        <authorList>
            <person name="Liu S."/>
            <person name="Wang L."/>
            <person name="Zheng H."/>
            <person name="Xu Z."/>
            <person name="Roellig D.M."/>
            <person name="Li N."/>
            <person name="Frace M.A."/>
            <person name="Tang K."/>
            <person name="Arrowood M.J."/>
            <person name="Moss D.M."/>
            <person name="Zhang L."/>
            <person name="Feng Y."/>
            <person name="Xiao L."/>
        </authorList>
    </citation>
    <scope>NUCLEOTIDE SEQUENCE [LARGE SCALE GENOMIC DNA]</scope>
    <source>
        <strain evidence="2 3">CHN_HEN01</strain>
    </source>
</reference>
<dbReference type="VEuPathDB" id="ToxoDB:cyc_02913"/>
<feature type="region of interest" description="Disordered" evidence="1">
    <location>
        <begin position="158"/>
        <end position="181"/>
    </location>
</feature>
<organism evidence="2 3">
    <name type="scientific">Cyclospora cayetanensis</name>
    <dbReference type="NCBI Taxonomy" id="88456"/>
    <lineage>
        <taxon>Eukaryota</taxon>
        <taxon>Sar</taxon>
        <taxon>Alveolata</taxon>
        <taxon>Apicomplexa</taxon>
        <taxon>Conoidasida</taxon>
        <taxon>Coccidia</taxon>
        <taxon>Eucoccidiorida</taxon>
        <taxon>Eimeriorina</taxon>
        <taxon>Eimeriidae</taxon>
        <taxon>Cyclospora</taxon>
    </lineage>
</organism>
<gene>
    <name evidence="2" type="ORF">cyc_02913</name>
</gene>
<dbReference type="AlphaFoldDB" id="A0A1D3CTE8"/>
<dbReference type="Proteomes" id="UP000095192">
    <property type="component" value="Unassembled WGS sequence"/>
</dbReference>